<dbReference type="EMBL" id="CP076460">
    <property type="protein sequence ID" value="QWQ32448.1"/>
    <property type="molecule type" value="Genomic_DNA"/>
</dbReference>
<organism evidence="1 2">
    <name type="scientific">Candidatus Minimicrobia naudis</name>
    <dbReference type="NCBI Taxonomy" id="2841263"/>
    <lineage>
        <taxon>Bacteria</taxon>
        <taxon>Candidatus Saccharimonadota</taxon>
        <taxon>Candidatus Saccharimonadota incertae sedis</taxon>
        <taxon>Candidatus Minimicrobia</taxon>
    </lineage>
</organism>
<dbReference type="KEGG" id="mnd:KOY48_01100"/>
<reference evidence="1" key="1">
    <citation type="submission" date="2021-06" db="EMBL/GenBank/DDBJ databases">
        <title>An adapted protocol for Saccharibacteria cultivation: two new species join this phylum of Candidate Phyla Radiations.</title>
        <authorList>
            <person name="Ibrahim A."/>
            <person name="Maatouk M."/>
            <person name="Zgheib R."/>
            <person name="Haddad G."/>
            <person name="Bou Khalil J."/>
            <person name="Raoult D."/>
            <person name="Bittar F."/>
        </authorList>
    </citation>
    <scope>NUCLEOTIDE SEQUENCE</scope>
    <source>
        <strain evidence="1">IHU1</strain>
    </source>
</reference>
<keyword evidence="2" id="KW-1185">Reference proteome</keyword>
<dbReference type="AlphaFoldDB" id="A0A8F1MD92"/>
<sequence>MQEQSRYVVGIDIGTKNVRCVVGYTDAENGAPKIVGVGEAPNSGMRKGGP</sequence>
<gene>
    <name evidence="1" type="ORF">KOY48_01100</name>
</gene>
<dbReference type="InterPro" id="IPR043129">
    <property type="entry name" value="ATPase_NBD"/>
</dbReference>
<evidence type="ECO:0000313" key="2">
    <source>
        <dbReference type="Proteomes" id="UP000679129"/>
    </source>
</evidence>
<evidence type="ECO:0008006" key="3">
    <source>
        <dbReference type="Google" id="ProtNLM"/>
    </source>
</evidence>
<evidence type="ECO:0000313" key="1">
    <source>
        <dbReference type="EMBL" id="QWQ32448.1"/>
    </source>
</evidence>
<dbReference type="Proteomes" id="UP000679129">
    <property type="component" value="Chromosome"/>
</dbReference>
<protein>
    <recommendedName>
        <fullName evidence="3">Cell division protein FtsA</fullName>
    </recommendedName>
</protein>
<proteinExistence type="predicted"/>
<name>A0A8F1MD92_9BACT</name>
<dbReference type="SUPFAM" id="SSF53067">
    <property type="entry name" value="Actin-like ATPase domain"/>
    <property type="match status" value="1"/>
</dbReference>
<accession>A0A8F1MD92</accession>